<evidence type="ECO:0000256" key="1">
    <source>
        <dbReference type="ARBA" id="ARBA00010641"/>
    </source>
</evidence>
<dbReference type="InterPro" id="IPR013249">
    <property type="entry name" value="RNA_pol_sigma70_r4_t2"/>
</dbReference>
<evidence type="ECO:0000313" key="9">
    <source>
        <dbReference type="Proteomes" id="UP000235803"/>
    </source>
</evidence>
<dbReference type="InterPro" id="IPR007627">
    <property type="entry name" value="RNA_pol_sigma70_r2"/>
</dbReference>
<organism evidence="8 9">
    <name type="scientific">Billgrantia endophytica</name>
    <dbReference type="NCBI Taxonomy" id="2033802"/>
    <lineage>
        <taxon>Bacteria</taxon>
        <taxon>Pseudomonadati</taxon>
        <taxon>Pseudomonadota</taxon>
        <taxon>Gammaproteobacteria</taxon>
        <taxon>Oceanospirillales</taxon>
        <taxon>Halomonadaceae</taxon>
        <taxon>Billgrantia</taxon>
    </lineage>
</organism>
<dbReference type="SUPFAM" id="SSF88659">
    <property type="entry name" value="Sigma3 and sigma4 domains of RNA polymerase sigma factors"/>
    <property type="match status" value="1"/>
</dbReference>
<dbReference type="CDD" id="cd06171">
    <property type="entry name" value="Sigma70_r4"/>
    <property type="match status" value="1"/>
</dbReference>
<evidence type="ECO:0000259" key="7">
    <source>
        <dbReference type="Pfam" id="PF08281"/>
    </source>
</evidence>
<feature type="compositionally biased region" description="Basic and acidic residues" evidence="5">
    <location>
        <begin position="97"/>
        <end position="113"/>
    </location>
</feature>
<dbReference type="AlphaFoldDB" id="A0A2N7TXC1"/>
<dbReference type="PANTHER" id="PTHR43133">
    <property type="entry name" value="RNA POLYMERASE ECF-TYPE SIGMA FACTO"/>
    <property type="match status" value="1"/>
</dbReference>
<evidence type="ECO:0000259" key="6">
    <source>
        <dbReference type="Pfam" id="PF04542"/>
    </source>
</evidence>
<dbReference type="OrthoDB" id="9797134at2"/>
<dbReference type="InterPro" id="IPR013324">
    <property type="entry name" value="RNA_pol_sigma_r3/r4-like"/>
</dbReference>
<keyword evidence="3" id="KW-0731">Sigma factor</keyword>
<comment type="similarity">
    <text evidence="1">Belongs to the sigma-70 factor family. ECF subfamily.</text>
</comment>
<proteinExistence type="inferred from homology"/>
<evidence type="ECO:0000256" key="3">
    <source>
        <dbReference type="ARBA" id="ARBA00023082"/>
    </source>
</evidence>
<dbReference type="Proteomes" id="UP000235803">
    <property type="component" value="Unassembled WGS sequence"/>
</dbReference>
<dbReference type="Gene3D" id="1.10.1740.10">
    <property type="match status" value="1"/>
</dbReference>
<sequence length="189" mass="22055">MIRLRCAPSRCQGAFSNNVAMTKPPHSLLQMFLGERSRLVKRIRRIVDNDATAEDLAQDTFLKLWRRPPGDDTTGLLYRTAQNLALDHLRAQKVRQRHEEQTQDQEQERHDDEPTPEDIAGTIERWHGLMEVLDALPARTRRIFLLNRVEGETYATIAKQLKVSVSTVEKDMMRAMRACREWRARQHDK</sequence>
<comment type="caution">
    <text evidence="8">The sequence shown here is derived from an EMBL/GenBank/DDBJ whole genome shotgun (WGS) entry which is preliminary data.</text>
</comment>
<accession>A0A2N7TXC1</accession>
<dbReference type="InterPro" id="IPR013325">
    <property type="entry name" value="RNA_pol_sigma_r2"/>
</dbReference>
<dbReference type="SUPFAM" id="SSF88946">
    <property type="entry name" value="Sigma2 domain of RNA polymerase sigma factors"/>
    <property type="match status" value="1"/>
</dbReference>
<gene>
    <name evidence="8" type="ORF">C1H69_19455</name>
</gene>
<keyword evidence="4" id="KW-0804">Transcription</keyword>
<evidence type="ECO:0000313" key="8">
    <source>
        <dbReference type="EMBL" id="PMR72826.1"/>
    </source>
</evidence>
<feature type="region of interest" description="Disordered" evidence="5">
    <location>
        <begin position="93"/>
        <end position="119"/>
    </location>
</feature>
<keyword evidence="2" id="KW-0805">Transcription regulation</keyword>
<dbReference type="EMBL" id="PNRF01000041">
    <property type="protein sequence ID" value="PMR72826.1"/>
    <property type="molecule type" value="Genomic_DNA"/>
</dbReference>
<dbReference type="InterPro" id="IPR039425">
    <property type="entry name" value="RNA_pol_sigma-70-like"/>
</dbReference>
<evidence type="ECO:0000256" key="5">
    <source>
        <dbReference type="SAM" id="MobiDB-lite"/>
    </source>
</evidence>
<keyword evidence="9" id="KW-1185">Reference proteome</keyword>
<feature type="domain" description="RNA polymerase sigma factor 70 region 4 type 2" evidence="7">
    <location>
        <begin position="129"/>
        <end position="179"/>
    </location>
</feature>
<dbReference type="Gene3D" id="1.10.10.10">
    <property type="entry name" value="Winged helix-like DNA-binding domain superfamily/Winged helix DNA-binding domain"/>
    <property type="match status" value="1"/>
</dbReference>
<dbReference type="PANTHER" id="PTHR43133:SF63">
    <property type="entry name" value="RNA POLYMERASE SIGMA FACTOR FECI-RELATED"/>
    <property type="match status" value="1"/>
</dbReference>
<dbReference type="Pfam" id="PF08281">
    <property type="entry name" value="Sigma70_r4_2"/>
    <property type="match status" value="1"/>
</dbReference>
<protein>
    <submittedName>
        <fullName evidence="8">RNA polymerase subunit sigma-70</fullName>
    </submittedName>
</protein>
<dbReference type="GO" id="GO:0003677">
    <property type="term" value="F:DNA binding"/>
    <property type="evidence" value="ECO:0007669"/>
    <property type="project" value="InterPro"/>
</dbReference>
<name>A0A2N7TXC1_9GAMM</name>
<dbReference type="InterPro" id="IPR014284">
    <property type="entry name" value="RNA_pol_sigma-70_dom"/>
</dbReference>
<dbReference type="NCBIfam" id="TIGR02937">
    <property type="entry name" value="sigma70-ECF"/>
    <property type="match status" value="1"/>
</dbReference>
<dbReference type="GO" id="GO:0016987">
    <property type="term" value="F:sigma factor activity"/>
    <property type="evidence" value="ECO:0007669"/>
    <property type="project" value="UniProtKB-KW"/>
</dbReference>
<feature type="domain" description="RNA polymerase sigma-70 region 2" evidence="6">
    <location>
        <begin position="36"/>
        <end position="93"/>
    </location>
</feature>
<evidence type="ECO:0000256" key="2">
    <source>
        <dbReference type="ARBA" id="ARBA00023015"/>
    </source>
</evidence>
<evidence type="ECO:0000256" key="4">
    <source>
        <dbReference type="ARBA" id="ARBA00023163"/>
    </source>
</evidence>
<dbReference type="InterPro" id="IPR036388">
    <property type="entry name" value="WH-like_DNA-bd_sf"/>
</dbReference>
<dbReference type="Pfam" id="PF04542">
    <property type="entry name" value="Sigma70_r2"/>
    <property type="match status" value="1"/>
</dbReference>
<reference evidence="8 9" key="1">
    <citation type="submission" date="2018-01" db="EMBL/GenBank/DDBJ databases">
        <title>Halomonas endophytica sp. nov., isolated from storage liquid in the stems of Populus euphratica.</title>
        <authorList>
            <person name="Chen C."/>
        </authorList>
    </citation>
    <scope>NUCLEOTIDE SEQUENCE [LARGE SCALE GENOMIC DNA]</scope>
    <source>
        <strain evidence="8 9">MC28</strain>
    </source>
</reference>
<dbReference type="GO" id="GO:0006352">
    <property type="term" value="P:DNA-templated transcription initiation"/>
    <property type="evidence" value="ECO:0007669"/>
    <property type="project" value="InterPro"/>
</dbReference>